<proteinExistence type="predicted"/>
<accession>A0A922SMY3</accession>
<dbReference type="EMBL" id="JACEFF010000120">
    <property type="protein sequence ID" value="KAH9643625.1"/>
    <property type="molecule type" value="Genomic_DNA"/>
</dbReference>
<dbReference type="Proteomes" id="UP000814243">
    <property type="component" value="Unassembled WGS sequence"/>
</dbReference>
<organism evidence="1 2">
    <name type="scientific">Spodoptera exigua</name>
    <name type="common">Beet armyworm</name>
    <name type="synonym">Noctua fulgens</name>
    <dbReference type="NCBI Taxonomy" id="7107"/>
    <lineage>
        <taxon>Eukaryota</taxon>
        <taxon>Metazoa</taxon>
        <taxon>Ecdysozoa</taxon>
        <taxon>Arthropoda</taxon>
        <taxon>Hexapoda</taxon>
        <taxon>Insecta</taxon>
        <taxon>Pterygota</taxon>
        <taxon>Neoptera</taxon>
        <taxon>Endopterygota</taxon>
        <taxon>Lepidoptera</taxon>
        <taxon>Glossata</taxon>
        <taxon>Ditrysia</taxon>
        <taxon>Noctuoidea</taxon>
        <taxon>Noctuidae</taxon>
        <taxon>Amphipyrinae</taxon>
        <taxon>Spodoptera</taxon>
    </lineage>
</organism>
<reference evidence="1" key="1">
    <citation type="journal article" date="2021" name="G3 (Bethesda)">
        <title>Genome and transcriptome analysis of the beet armyworm Spodoptera exigua reveals targets for pest control. .</title>
        <authorList>
            <person name="Simon S."/>
            <person name="Breeschoten T."/>
            <person name="Jansen H.J."/>
            <person name="Dirks R.P."/>
            <person name="Schranz M.E."/>
            <person name="Ros V.I.D."/>
        </authorList>
    </citation>
    <scope>NUCLEOTIDE SEQUENCE</scope>
    <source>
        <strain evidence="1">TB_SE_WUR_2020</strain>
    </source>
</reference>
<dbReference type="AlphaFoldDB" id="A0A922SMY3"/>
<gene>
    <name evidence="1" type="ORF">HF086_000099</name>
</gene>
<evidence type="ECO:0000313" key="1">
    <source>
        <dbReference type="EMBL" id="KAH9643625.1"/>
    </source>
</evidence>
<name>A0A922SMY3_SPOEX</name>
<sequence length="513" mass="58621">MGNSLAESKSSDKEGDTKIIYKKSNAAFYSHSRTVSGVSQSFSRSGILQIKKNLENNHYYEDRGKLKRDLSVETDICILRRYYRGKKNKLSTRDGSAKSKYSTVIDTEIDIIDEFPDMSACGDNDTDNKSSTRLDIASLMIDNLKDLLNQWIQEHLIENKDNKQKIDSVIHTIFDKFDKNKTMTSSSGSTYVLHKETTIHEVKDKKVPSPSFTCYYCKQNIQGVKVRSSSSISQKESSVLAIPFKCKDIRIISTLSIPRSFHKKGIKDQKSHSGSWYKAKKIKHKNIILSIDKSKKVANSSSFDLLAISTKSLLKKYTNYDVHVKKKKRHIVFIPKPLFKSATESSSMTNNEYVQLNTVDINKGQLDDMPSLMKSLFNELEIADNLNKHIQNDTKNDNCTMTENESKIVYNVATEKSNDNNIQQSTVDKEAKYEADDGVIVSIDPSQDQQKELANIEQSKSINNSQQTTIKKNYKKTVIRDKLNKHRRLTNKLPKNFKIPKYKNINKKNFISL</sequence>
<evidence type="ECO:0000313" key="2">
    <source>
        <dbReference type="Proteomes" id="UP000814243"/>
    </source>
</evidence>
<protein>
    <submittedName>
        <fullName evidence="1">Uncharacterized protein</fullName>
    </submittedName>
</protein>
<comment type="caution">
    <text evidence="1">The sequence shown here is derived from an EMBL/GenBank/DDBJ whole genome shotgun (WGS) entry which is preliminary data.</text>
</comment>